<reference evidence="4" key="1">
    <citation type="journal article" date="2008" name="Insect Biochem. Mol. Biol.">
        <title>The genome of a lepidopteran model insect, the silkworm Bombyx mori.</title>
        <authorList>
            <consortium name="International Silkworm Genome Consortium"/>
        </authorList>
    </citation>
    <scope>NUCLEOTIDE SEQUENCE [LARGE SCALE GENOMIC DNA]</scope>
    <source>
        <strain evidence="4">p50T</strain>
    </source>
</reference>
<name>A0A8R1WG25_BOMMO</name>
<feature type="chain" id="PRO_5035876077" evidence="2">
    <location>
        <begin position="18"/>
        <end position="778"/>
    </location>
</feature>
<proteinExistence type="predicted"/>
<protein>
    <submittedName>
        <fullName evidence="3">Uncharacterized protein</fullName>
    </submittedName>
</protein>
<feature type="region of interest" description="Disordered" evidence="1">
    <location>
        <begin position="143"/>
        <end position="250"/>
    </location>
</feature>
<accession>A0A8R1WG25</accession>
<dbReference type="AlphaFoldDB" id="A0A8R1WG25"/>
<dbReference type="Proteomes" id="UP000005204">
    <property type="component" value="Unassembled WGS sequence"/>
</dbReference>
<dbReference type="KEGG" id="bmor:101738437"/>
<organism evidence="3 4">
    <name type="scientific">Bombyx mori</name>
    <name type="common">Silk moth</name>
    <dbReference type="NCBI Taxonomy" id="7091"/>
    <lineage>
        <taxon>Eukaryota</taxon>
        <taxon>Metazoa</taxon>
        <taxon>Ecdysozoa</taxon>
        <taxon>Arthropoda</taxon>
        <taxon>Hexapoda</taxon>
        <taxon>Insecta</taxon>
        <taxon>Pterygota</taxon>
        <taxon>Neoptera</taxon>
        <taxon>Endopterygota</taxon>
        <taxon>Lepidoptera</taxon>
        <taxon>Glossata</taxon>
        <taxon>Ditrysia</taxon>
        <taxon>Bombycoidea</taxon>
        <taxon>Bombycidae</taxon>
        <taxon>Bombycinae</taxon>
        <taxon>Bombyx</taxon>
    </lineage>
</organism>
<feature type="compositionally biased region" description="Basic and acidic residues" evidence="1">
    <location>
        <begin position="203"/>
        <end position="232"/>
    </location>
</feature>
<evidence type="ECO:0000313" key="4">
    <source>
        <dbReference type="Proteomes" id="UP000005204"/>
    </source>
</evidence>
<dbReference type="EnsemblMetazoa" id="XM_004924925.3">
    <property type="protein sequence ID" value="XP_004924982.1"/>
    <property type="gene ID" value="LOC101738437"/>
</dbReference>
<keyword evidence="4" id="KW-1185">Reference proteome</keyword>
<evidence type="ECO:0000256" key="1">
    <source>
        <dbReference type="SAM" id="MobiDB-lite"/>
    </source>
</evidence>
<dbReference type="GeneID" id="101738437"/>
<keyword evidence="2" id="KW-0732">Signal</keyword>
<evidence type="ECO:0000313" key="3">
    <source>
        <dbReference type="EnsemblMetazoa" id="XP_004924982.1"/>
    </source>
</evidence>
<feature type="signal peptide" evidence="2">
    <location>
        <begin position="1"/>
        <end position="17"/>
    </location>
</feature>
<dbReference type="RefSeq" id="XP_004924982.1">
    <property type="nucleotide sequence ID" value="XM_004924925.4"/>
</dbReference>
<evidence type="ECO:0000256" key="2">
    <source>
        <dbReference type="SAM" id="SignalP"/>
    </source>
</evidence>
<feature type="compositionally biased region" description="Basic and acidic residues" evidence="1">
    <location>
        <begin position="158"/>
        <end position="167"/>
    </location>
</feature>
<feature type="region of interest" description="Disordered" evidence="1">
    <location>
        <begin position="447"/>
        <end position="469"/>
    </location>
</feature>
<dbReference type="OrthoDB" id="7493327at2759"/>
<sequence>MNFILIICCSLNFLVTATPQVTVPVQIQPLYQTNGYTQLSNTYTPSKNIPCNQLATAQNYVASNNQYQPLISSINPNEIVKVILSRVLTSPHVHRVEVPEVKPQHNPDAKEPINTNVPHVVNNYFIVSPEYLKLNETVFKKVKDKKPETKPEAVVNSDENKDKKEQATEPVIRKKSKKTNNNKKSNSNKDKEVKGDNLLNNQDTKRDKSKKTDITKRNKKDNKESCKVDAKTQPRTPDVDQNCKTTKKDCQTKSTNIVSTDSLTHGTNQNEEVKKINNKRTQLENTELNSNYFEDIFNHLQMPDIDLENRVTRNSKDDEIVKDFRKKFPEVSEDIAHSILKYVKSNLQNTFKAPTNFPYGLYQIPHMSYAPNFGFNVRKKRRKHKRRKKSKRRHRHKHKWQFQSNDNVNSDLHDVKMKESYRQGKEIYEEVDQINQKTWSACSVAPKDVTSSPNLPAESVVQKASETSNTTSINIKDELPSEKLQPQINQTQEFEVFKEKPVTEFKKEKSAQLPASKRIETNIDVLGYSEVKDLLGSGEKEFLDLEQEYMVPIMYDNMLIDDYHPAYPEDTISNLEKEYIIKKFYDRHYYTTDRNKGSDRNNERKLLQHLLADAILLRQHLKDSKIYKDIESRNIMNLLEVYKHAEPSFPQQIISNVDANPKVKIEEFKTPTILEFPDFVTKKIDKNILTQTESLDLMEDDKSAYSKHSNVRVKPVTEIRRVLVPSNKKENIETVFANSKVIKYGGDAELIETGSGKDIGEEQISYVTSKSVRFDEMW</sequence>
<reference evidence="3" key="2">
    <citation type="submission" date="2022-06" db="UniProtKB">
        <authorList>
            <consortium name="EnsemblMetazoa"/>
        </authorList>
    </citation>
    <scope>IDENTIFICATION</scope>
    <source>
        <strain evidence="3">p50T (Dazao)</strain>
    </source>
</reference>
<feature type="region of interest" description="Disordered" evidence="1">
    <location>
        <begin position="379"/>
        <end position="399"/>
    </location>
</feature>